<keyword evidence="5" id="KW-1185">Reference proteome</keyword>
<dbReference type="GO" id="GO:0000226">
    <property type="term" value="P:microtubule cytoskeleton organization"/>
    <property type="evidence" value="ECO:0007669"/>
    <property type="project" value="TreeGrafter"/>
</dbReference>
<dbReference type="InterPro" id="IPR053005">
    <property type="entry name" value="Nuclear_Pos-Cytoskel_Interact"/>
</dbReference>
<feature type="region of interest" description="Disordered" evidence="2">
    <location>
        <begin position="932"/>
        <end position="952"/>
    </location>
</feature>
<feature type="compositionally biased region" description="Low complexity" evidence="2">
    <location>
        <begin position="1402"/>
        <end position="1413"/>
    </location>
</feature>
<feature type="region of interest" description="Disordered" evidence="2">
    <location>
        <begin position="1"/>
        <end position="103"/>
    </location>
</feature>
<dbReference type="Pfam" id="PF12814">
    <property type="entry name" value="Mcp5_PH"/>
    <property type="match status" value="1"/>
</dbReference>
<evidence type="ECO:0000256" key="1">
    <source>
        <dbReference type="SAM" id="Coils"/>
    </source>
</evidence>
<dbReference type="GO" id="GO:0005543">
    <property type="term" value="F:phospholipid binding"/>
    <property type="evidence" value="ECO:0007669"/>
    <property type="project" value="InterPro"/>
</dbReference>
<dbReference type="RefSeq" id="XP_025375340.1">
    <property type="nucleotide sequence ID" value="XM_025522296.1"/>
</dbReference>
<feature type="compositionally biased region" description="Acidic residues" evidence="2">
    <location>
        <begin position="1111"/>
        <end position="1121"/>
    </location>
</feature>
<dbReference type="InterPro" id="IPR024774">
    <property type="entry name" value="PH_dom-Mcp5-type"/>
</dbReference>
<evidence type="ECO:0000256" key="2">
    <source>
        <dbReference type="SAM" id="MobiDB-lite"/>
    </source>
</evidence>
<feature type="compositionally biased region" description="Low complexity" evidence="2">
    <location>
        <begin position="1667"/>
        <end position="1681"/>
    </location>
</feature>
<protein>
    <recommendedName>
        <fullName evidence="3">PH domain-containing protein</fullName>
    </recommendedName>
</protein>
<feature type="compositionally biased region" description="Polar residues" evidence="2">
    <location>
        <begin position="494"/>
        <end position="504"/>
    </location>
</feature>
<organism evidence="4 5">
    <name type="scientific">Acaromyces ingoldii</name>
    <dbReference type="NCBI Taxonomy" id="215250"/>
    <lineage>
        <taxon>Eukaryota</taxon>
        <taxon>Fungi</taxon>
        <taxon>Dikarya</taxon>
        <taxon>Basidiomycota</taxon>
        <taxon>Ustilaginomycotina</taxon>
        <taxon>Exobasidiomycetes</taxon>
        <taxon>Exobasidiales</taxon>
        <taxon>Cryptobasidiaceae</taxon>
        <taxon>Acaromyces</taxon>
    </lineage>
</organism>
<dbReference type="InParanoid" id="A0A316YG56"/>
<proteinExistence type="predicted"/>
<feature type="compositionally biased region" description="Acidic residues" evidence="2">
    <location>
        <begin position="558"/>
        <end position="567"/>
    </location>
</feature>
<dbReference type="SMART" id="SM00233">
    <property type="entry name" value="PH"/>
    <property type="match status" value="1"/>
</dbReference>
<feature type="compositionally biased region" description="Polar residues" evidence="2">
    <location>
        <begin position="1855"/>
        <end position="1868"/>
    </location>
</feature>
<feature type="compositionally biased region" description="Pro residues" evidence="2">
    <location>
        <begin position="1321"/>
        <end position="1335"/>
    </location>
</feature>
<feature type="compositionally biased region" description="Low complexity" evidence="2">
    <location>
        <begin position="477"/>
        <end position="486"/>
    </location>
</feature>
<dbReference type="PANTHER" id="PTHR28190">
    <property type="entry name" value="NUCLEAR MIGRATION PROTEIN NUM1"/>
    <property type="match status" value="1"/>
</dbReference>
<feature type="compositionally biased region" description="Basic and acidic residues" evidence="2">
    <location>
        <begin position="509"/>
        <end position="551"/>
    </location>
</feature>
<feature type="compositionally biased region" description="Polar residues" evidence="2">
    <location>
        <begin position="1913"/>
        <end position="1926"/>
    </location>
</feature>
<feature type="region of interest" description="Disordered" evidence="2">
    <location>
        <begin position="1667"/>
        <end position="1718"/>
    </location>
</feature>
<feature type="domain" description="PH" evidence="3">
    <location>
        <begin position="1500"/>
        <end position="1612"/>
    </location>
</feature>
<dbReference type="PROSITE" id="PS50003">
    <property type="entry name" value="PH_DOMAIN"/>
    <property type="match status" value="1"/>
</dbReference>
<dbReference type="PANTHER" id="PTHR28190:SF1">
    <property type="entry name" value="NUCLEAR MIGRATION PROTEIN NUM1"/>
    <property type="match status" value="1"/>
</dbReference>
<feature type="compositionally biased region" description="Polar residues" evidence="2">
    <location>
        <begin position="443"/>
        <end position="464"/>
    </location>
</feature>
<feature type="region of interest" description="Disordered" evidence="2">
    <location>
        <begin position="786"/>
        <end position="822"/>
    </location>
</feature>
<dbReference type="SUPFAM" id="SSF50729">
    <property type="entry name" value="PH domain-like"/>
    <property type="match status" value="1"/>
</dbReference>
<dbReference type="Proteomes" id="UP000245768">
    <property type="component" value="Unassembled WGS sequence"/>
</dbReference>
<evidence type="ECO:0000313" key="5">
    <source>
        <dbReference type="Proteomes" id="UP000245768"/>
    </source>
</evidence>
<dbReference type="GO" id="GO:0032065">
    <property type="term" value="P:maintenance of protein location in cell cortex"/>
    <property type="evidence" value="ECO:0007669"/>
    <property type="project" value="InterPro"/>
</dbReference>
<feature type="compositionally biased region" description="Pro residues" evidence="2">
    <location>
        <begin position="1354"/>
        <end position="1363"/>
    </location>
</feature>
<gene>
    <name evidence="4" type="ORF">FA10DRAFT_268363</name>
</gene>
<feature type="region of interest" description="Disordered" evidence="2">
    <location>
        <begin position="1734"/>
        <end position="1811"/>
    </location>
</feature>
<name>A0A316YG56_9BASI</name>
<feature type="region of interest" description="Disordered" evidence="2">
    <location>
        <begin position="1106"/>
        <end position="1172"/>
    </location>
</feature>
<dbReference type="GO" id="GO:0005739">
    <property type="term" value="C:mitochondrion"/>
    <property type="evidence" value="ECO:0007669"/>
    <property type="project" value="TreeGrafter"/>
</dbReference>
<dbReference type="Gene3D" id="1.10.287.1490">
    <property type="match status" value="1"/>
</dbReference>
<dbReference type="InterPro" id="IPR001849">
    <property type="entry name" value="PH_domain"/>
</dbReference>
<dbReference type="GO" id="GO:0015631">
    <property type="term" value="F:tubulin binding"/>
    <property type="evidence" value="ECO:0007669"/>
    <property type="project" value="TreeGrafter"/>
</dbReference>
<evidence type="ECO:0000259" key="3">
    <source>
        <dbReference type="PROSITE" id="PS50003"/>
    </source>
</evidence>
<feature type="compositionally biased region" description="Polar residues" evidence="2">
    <location>
        <begin position="1287"/>
        <end position="1297"/>
    </location>
</feature>
<dbReference type="GO" id="GO:0005938">
    <property type="term" value="C:cell cortex"/>
    <property type="evidence" value="ECO:0007669"/>
    <property type="project" value="InterPro"/>
</dbReference>
<reference evidence="4 5" key="1">
    <citation type="journal article" date="2018" name="Mol. Biol. Evol.">
        <title>Broad Genomic Sampling Reveals a Smut Pathogenic Ancestry of the Fungal Clade Ustilaginomycotina.</title>
        <authorList>
            <person name="Kijpornyongpan T."/>
            <person name="Mondo S.J."/>
            <person name="Barry K."/>
            <person name="Sandor L."/>
            <person name="Lee J."/>
            <person name="Lipzen A."/>
            <person name="Pangilinan J."/>
            <person name="LaButti K."/>
            <person name="Hainaut M."/>
            <person name="Henrissat B."/>
            <person name="Grigoriev I.V."/>
            <person name="Spatafora J.W."/>
            <person name="Aime M.C."/>
        </authorList>
    </citation>
    <scope>NUCLEOTIDE SEQUENCE [LARGE SCALE GENOMIC DNA]</scope>
    <source>
        <strain evidence="4 5">MCA 4198</strain>
    </source>
</reference>
<evidence type="ECO:0000313" key="4">
    <source>
        <dbReference type="EMBL" id="PWN88142.1"/>
    </source>
</evidence>
<feature type="compositionally biased region" description="Polar residues" evidence="2">
    <location>
        <begin position="1234"/>
        <end position="1271"/>
    </location>
</feature>
<dbReference type="CDD" id="cd13365">
    <property type="entry name" value="PH_PLC_plant-like"/>
    <property type="match status" value="1"/>
</dbReference>
<feature type="compositionally biased region" description="Basic residues" evidence="2">
    <location>
        <begin position="1833"/>
        <end position="1852"/>
    </location>
</feature>
<feature type="compositionally biased region" description="Low complexity" evidence="2">
    <location>
        <begin position="84"/>
        <end position="93"/>
    </location>
</feature>
<feature type="compositionally biased region" description="Polar residues" evidence="2">
    <location>
        <begin position="1734"/>
        <end position="1743"/>
    </location>
</feature>
<feature type="compositionally biased region" description="Polar residues" evidence="2">
    <location>
        <begin position="1947"/>
        <end position="1962"/>
    </location>
</feature>
<dbReference type="GeneID" id="37044212"/>
<feature type="compositionally biased region" description="Low complexity" evidence="2">
    <location>
        <begin position="641"/>
        <end position="652"/>
    </location>
</feature>
<feature type="compositionally biased region" description="Polar residues" evidence="2">
    <location>
        <begin position="248"/>
        <end position="263"/>
    </location>
</feature>
<keyword evidence="1" id="KW-0175">Coiled coil</keyword>
<feature type="coiled-coil region" evidence="1">
    <location>
        <begin position="1021"/>
        <end position="1090"/>
    </location>
</feature>
<feature type="compositionally biased region" description="Acidic residues" evidence="2">
    <location>
        <begin position="617"/>
        <end position="628"/>
    </location>
</feature>
<feature type="region of interest" description="Disordered" evidence="2">
    <location>
        <begin position="242"/>
        <end position="282"/>
    </location>
</feature>
<feature type="region of interest" description="Disordered" evidence="2">
    <location>
        <begin position="1229"/>
        <end position="1464"/>
    </location>
</feature>
<accession>A0A316YG56</accession>
<feature type="compositionally biased region" description="Low complexity" evidence="2">
    <location>
        <begin position="1700"/>
        <end position="1712"/>
    </location>
</feature>
<sequence length="1962" mass="210978">MSSLGNGEPPTPSPKPRGGNNGGQLNFPRPPRGRRSGSNLRRSHAADGSSGEPYAAAGGSSESESDNNLTEAAISRPSSPPVLASAAAAAAAAQGSTLSDKDMTLRNASEILQGLLGDTSNGMNATGELGKAFIDQQIRLQQLAEQVASTLQEGNASREEGRQNSDEVFEGVAEGSGSGVSARDRELLESIAMEVDEIKRERTRLVRQLIEQSRTEAVQTEARSREEAEYYFREVILPGVGGHPGGMSESSTVSSLATPTKLTPSAKDRRRQKNATAPSNALNRDSNFVNDIERSLLVELRRLQALVSERDEQIRNLRDDRDQHQSLLQKSETNLKREIAERTAKDAQLYDIQASAQEWDVKRTELESAVSSAENEARRLKRQLMEKTDTNESLTANNEELQNKVDELKNKLITVNAQHNAGQKTIINLKKEADDLKEEIQQQKKATIPPSTSAQLNMSMTGSEASADGRLRSENLGATPEGPAGRRAGGPDTLTPSNSQSFELQSPADRVKRSGRVEDLESKLAKSQEHAIRWKRKFNELRAKSGQKGEPDSSGAEESLDEDDEEHFVDVGTSPKKARSGMPRSSTHSRIVGSGRRFNSMARTLGIRGADRGSISSEDDLQPDEEVTPDNSMERSFNDESGSVGSSSARASLEGFDADFADPSKPEYGSAKKNNKRRSTYTPANFSAAKASPLSRQIDLEPDDHDVSSTHRPGSEIYEPNALGAELAALGDQEEQQEEDLLGPALEERDEMHRQAVADLEQKHAALLAEAQAKHAILLEERDASHAAALASRERGHSDAMAESSGSHAAALADAEARHAAQTAEIEQRHAAAVTELEVNHSRALGDVHERHRKALGVRDDGHEEAVAQLEQKHSEKLKAALADAAKLHESSTVEMRKRHAEDLAAKVAEGSAALAAAEALHKKMVSEAQAEGSAALERQSRAHDRALHAKDREAKEQVLSLQASNSAALEKQSRAHDQALSLKDQEAQEQLVTLQAGHEEAMKQRDAAHNQAVSQRDVIIRAKEEEISQMRARLSLLENELATVKAKIDQSVKAHDEAREELAKAHASRQEVESKLAQATEAAAAATAAAAAAAAATAASAQADKSMANDADDEEFEDAVEAGQEMDVANRSVDVSDKGSDDEDETPGTPGDVVQEPSSTKAETLTEETAGIRKVVLADLRDTGCQTDDAMWDEYQRQRLFGPSTSADGEDTIQAGPGGILVLGSQKKPAVQLSATSLPNSINANPTRPRDSVSTFGGNRDGTSNASNRAESPAPTMYTVGAVTGPNGSRRSSVDSSLHPPAGDQGEVPPMPDRSKPPVMSVPPPPNMPPPPNLPTKQQRAAAAAAAAIEVAPPRPTSPPPADLVSRAQRTLQVPTPGAASGRSSQGLPPPSSYVPPNTISSSRARPGSSGSVANVRTRKGSDAPSVQSQRPPSSLSRRSTQQQRRAPSAQSFASDVTSDMSRPTSVASMYGLEGLDGHSKIAGATNSTDPAVIASITQTMIGEYLYKYTRRSMGRNGHSDKRHRRYFWVHPYTKTLYWTVTDPGGDQTSEGLSKSANIEDVSVVDDDNTSPPGLYHLSILVKTSARDIKLTASDRERHETWLRALEYLVNRSSSPQDQQNAGEEPEIGGRTEVDEMGVLRPPRQRAQTSSIRSRTFLSPNRSFVSSISGRARRGSAVSVESLDATPKPRTGASGGTYAASSMKSTSSAAAGKRRDTGAKEYLEQWEALRNANANVPTSPGSKVSMGSVGGASSIAPRPSSQQQRRGDLASQFFGRRDSRTADASVDEVYSPSNTAKKTAEQMLEEDEENGFEGLDNVRACCDGKHDVGSLAHKHHHHHHHRDHPRYSRRNSNHDSTVTRPRSSTGAWSKHRREASNEGNAMRPSSPPPQLGPLNLNSIDAATAPAKKDRGNNSSTDSHMSSARGKTSEDWFSAAEEGPGAGMGHNSYTERVQTIRSSSRR</sequence>
<feature type="region of interest" description="Disordered" evidence="2">
    <location>
        <begin position="441"/>
        <end position="718"/>
    </location>
</feature>
<feature type="compositionally biased region" description="Low complexity" evidence="2">
    <location>
        <begin position="1425"/>
        <end position="1456"/>
    </location>
</feature>
<feature type="region of interest" description="Disordered" evidence="2">
    <location>
        <begin position="1831"/>
        <end position="1962"/>
    </location>
</feature>
<feature type="compositionally biased region" description="Basic and acidic residues" evidence="2">
    <location>
        <begin position="939"/>
        <end position="952"/>
    </location>
</feature>
<dbReference type="OrthoDB" id="2149224at2759"/>
<dbReference type="STRING" id="215250.A0A316YG56"/>
<dbReference type="EMBL" id="KZ819638">
    <property type="protein sequence ID" value="PWN88142.1"/>
    <property type="molecule type" value="Genomic_DNA"/>
</dbReference>
<feature type="compositionally biased region" description="Low complexity" evidence="2">
    <location>
        <begin position="48"/>
        <end position="62"/>
    </location>
</feature>